<evidence type="ECO:0000313" key="8">
    <source>
        <dbReference type="Proteomes" id="UP000664203"/>
    </source>
</evidence>
<dbReference type="Pfam" id="PF03547">
    <property type="entry name" value="Mem_trans"/>
    <property type="match status" value="1"/>
</dbReference>
<keyword evidence="2 6" id="KW-0812">Transmembrane</keyword>
<keyword evidence="3 6" id="KW-1133">Transmembrane helix</keyword>
<evidence type="ECO:0000313" key="7">
    <source>
        <dbReference type="EMBL" id="CAF9930221.1"/>
    </source>
</evidence>
<feature type="compositionally biased region" description="Polar residues" evidence="5">
    <location>
        <begin position="168"/>
        <end position="187"/>
    </location>
</feature>
<dbReference type="GO" id="GO:0005783">
    <property type="term" value="C:endoplasmic reticulum"/>
    <property type="evidence" value="ECO:0007669"/>
    <property type="project" value="TreeGrafter"/>
</dbReference>
<feature type="transmembrane region" description="Helical" evidence="6">
    <location>
        <begin position="305"/>
        <end position="325"/>
    </location>
</feature>
<accession>A0A8H3FQ90</accession>
<keyword evidence="4 6" id="KW-0472">Membrane</keyword>
<dbReference type="PANTHER" id="PTHR31794:SF2">
    <property type="entry name" value="AUXIN EFFLUX TRANSPORTER FAMILY PROTEIN (EUROFUNG)"/>
    <property type="match status" value="1"/>
</dbReference>
<dbReference type="Proteomes" id="UP000664203">
    <property type="component" value="Unassembled WGS sequence"/>
</dbReference>
<name>A0A8H3FQ90_9LECA</name>
<comment type="subcellular location">
    <subcellularLocation>
        <location evidence="1">Membrane</location>
        <topology evidence="1">Multi-pass membrane protein</topology>
    </subcellularLocation>
</comment>
<protein>
    <submittedName>
        <fullName evidence="7">Uncharacterized protein</fullName>
    </submittedName>
</protein>
<gene>
    <name evidence="7" type="ORF">ALECFALPRED_004553</name>
</gene>
<dbReference type="EMBL" id="CAJPDR010000283">
    <property type="protein sequence ID" value="CAF9930221.1"/>
    <property type="molecule type" value="Genomic_DNA"/>
</dbReference>
<evidence type="ECO:0000256" key="6">
    <source>
        <dbReference type="SAM" id="Phobius"/>
    </source>
</evidence>
<sequence length="499" mass="54745">MAVFNNSTSVPLSLVVSLAQTLQGLRWKEVPGDNSQKVAARGILYLLIFQQLGLFLRWSWGYKVLLAPPHNFEEEGDYANSISEQGQGGYRDEPEQEQEQEEWQAQEQDQEDSLTRWRSHGSQCSFLHRVRSGSRDGSMHEAQQRYRRESHTESDLGWDPMIRHHHPSSVSEAGPTTVTRSYSTAETQAAPATMSVEIAGGTNGCTESGSTMTATETDGSTTSSPSTNPPTLPGDKQSTIGLKSWPVRIGGTMKRAVSRMFRWTRTVSNKTFALLPDPVRRVLTAIFASTRYFLRGLGDFMNPPLVAILLAIVVALVPSLHQVFFTEGTFIKNSITSAIGQGGDVAIPLILVVLGANLAKNTIVEEPKHPASGHRAENRKLLIASLVSRMVLPTIVMIPLLALAVKKLSISTMGDPIFIVVCFLLSGAPSALQLAQICQINGVYVGVMSELLFQSYIVWYVSNRLLCDSPTNNRVSCRIFPSTLILVTCALKVVEWAAD</sequence>
<feature type="transmembrane region" description="Helical" evidence="6">
    <location>
        <begin position="442"/>
        <end position="459"/>
    </location>
</feature>
<dbReference type="GO" id="GO:0016020">
    <property type="term" value="C:membrane"/>
    <property type="evidence" value="ECO:0007669"/>
    <property type="project" value="UniProtKB-SubCell"/>
</dbReference>
<evidence type="ECO:0000256" key="4">
    <source>
        <dbReference type="ARBA" id="ARBA00023136"/>
    </source>
</evidence>
<feature type="compositionally biased region" description="Polar residues" evidence="5">
    <location>
        <begin position="204"/>
        <end position="219"/>
    </location>
</feature>
<evidence type="ECO:0000256" key="1">
    <source>
        <dbReference type="ARBA" id="ARBA00004141"/>
    </source>
</evidence>
<evidence type="ECO:0000256" key="3">
    <source>
        <dbReference type="ARBA" id="ARBA00022989"/>
    </source>
</evidence>
<feature type="region of interest" description="Disordered" evidence="5">
    <location>
        <begin position="81"/>
        <end position="240"/>
    </location>
</feature>
<dbReference type="InterPro" id="IPR004776">
    <property type="entry name" value="Mem_transp_PIN-like"/>
</dbReference>
<evidence type="ECO:0000256" key="2">
    <source>
        <dbReference type="ARBA" id="ARBA00022692"/>
    </source>
</evidence>
<reference evidence="7" key="1">
    <citation type="submission" date="2021-03" db="EMBL/GenBank/DDBJ databases">
        <authorList>
            <person name="Tagirdzhanova G."/>
        </authorList>
    </citation>
    <scope>NUCLEOTIDE SEQUENCE</scope>
</reference>
<feature type="transmembrane region" description="Helical" evidence="6">
    <location>
        <begin position="381"/>
        <end position="405"/>
    </location>
</feature>
<organism evidence="7 8">
    <name type="scientific">Alectoria fallacina</name>
    <dbReference type="NCBI Taxonomy" id="1903189"/>
    <lineage>
        <taxon>Eukaryota</taxon>
        <taxon>Fungi</taxon>
        <taxon>Dikarya</taxon>
        <taxon>Ascomycota</taxon>
        <taxon>Pezizomycotina</taxon>
        <taxon>Lecanoromycetes</taxon>
        <taxon>OSLEUM clade</taxon>
        <taxon>Lecanoromycetidae</taxon>
        <taxon>Lecanorales</taxon>
        <taxon>Lecanorineae</taxon>
        <taxon>Parmeliaceae</taxon>
        <taxon>Alectoria</taxon>
    </lineage>
</organism>
<evidence type="ECO:0000256" key="5">
    <source>
        <dbReference type="SAM" id="MobiDB-lite"/>
    </source>
</evidence>
<dbReference type="PANTHER" id="PTHR31794">
    <property type="entry name" value="AUXIN EFFLUX TRANSPORTER FAMILY PROTEIN (EUROFUNG)"/>
    <property type="match status" value="1"/>
</dbReference>
<dbReference type="GO" id="GO:0055085">
    <property type="term" value="P:transmembrane transport"/>
    <property type="evidence" value="ECO:0007669"/>
    <property type="project" value="InterPro"/>
</dbReference>
<dbReference type="AlphaFoldDB" id="A0A8H3FQ90"/>
<feature type="compositionally biased region" description="Basic and acidic residues" evidence="5">
    <location>
        <begin position="133"/>
        <end position="154"/>
    </location>
</feature>
<feature type="compositionally biased region" description="Acidic residues" evidence="5">
    <location>
        <begin position="94"/>
        <end position="112"/>
    </location>
</feature>
<feature type="transmembrane region" description="Helical" evidence="6">
    <location>
        <begin position="417"/>
        <end position="435"/>
    </location>
</feature>
<dbReference type="OrthoDB" id="2499604at2759"/>
<comment type="caution">
    <text evidence="7">The sequence shown here is derived from an EMBL/GenBank/DDBJ whole genome shotgun (WGS) entry which is preliminary data.</text>
</comment>
<proteinExistence type="predicted"/>
<keyword evidence="8" id="KW-1185">Reference proteome</keyword>